<dbReference type="EMBL" id="CP093846">
    <property type="protein sequence ID" value="UNS99489.1"/>
    <property type="molecule type" value="Genomic_DNA"/>
</dbReference>
<feature type="compositionally biased region" description="Basic and acidic residues" evidence="1">
    <location>
        <begin position="1"/>
        <end position="22"/>
    </location>
</feature>
<feature type="region of interest" description="Disordered" evidence="1">
    <location>
        <begin position="1"/>
        <end position="26"/>
    </location>
</feature>
<dbReference type="InterPro" id="IPR045998">
    <property type="entry name" value="DUF5954"/>
</dbReference>
<proteinExistence type="predicted"/>
<feature type="region of interest" description="Disordered" evidence="1">
    <location>
        <begin position="149"/>
        <end position="176"/>
    </location>
</feature>
<evidence type="ECO:0000256" key="1">
    <source>
        <dbReference type="SAM" id="MobiDB-lite"/>
    </source>
</evidence>
<evidence type="ECO:0000313" key="3">
    <source>
        <dbReference type="Proteomes" id="UP001202244"/>
    </source>
</evidence>
<organism evidence="2 3">
    <name type="scientific">Streptomyces tubbatahanensis</name>
    <dbReference type="NCBI Taxonomy" id="2923272"/>
    <lineage>
        <taxon>Bacteria</taxon>
        <taxon>Bacillati</taxon>
        <taxon>Actinomycetota</taxon>
        <taxon>Actinomycetes</taxon>
        <taxon>Kitasatosporales</taxon>
        <taxon>Streptomycetaceae</taxon>
        <taxon>Streptomyces</taxon>
    </lineage>
</organism>
<keyword evidence="3" id="KW-1185">Reference proteome</keyword>
<protein>
    <submittedName>
        <fullName evidence="2">DUF5954 family protein</fullName>
    </submittedName>
</protein>
<accession>A0ABY3XYR5</accession>
<name>A0ABY3XYR5_9ACTN</name>
<gene>
    <name evidence="2" type="ORF">MMF93_25845</name>
</gene>
<dbReference type="Proteomes" id="UP001202244">
    <property type="component" value="Chromosome"/>
</dbReference>
<reference evidence="2 3" key="1">
    <citation type="journal article" date="2023" name="Microbiol. Spectr.">
        <title>Synergy between Genome Mining, Metabolomics, and Bioinformatics Uncovers Antibacterial Chlorinated Carbazole Alkaloids and Their Biosynthetic Gene Cluster from Streptomyces tubbatahanensis sp. nov., a Novel Actinomycete Isolated from Sulu Sea, Philippines.</title>
        <authorList>
            <person name="Tenebro C.P."/>
            <person name="Trono D.J.V.L."/>
            <person name="Balida L.A.P."/>
            <person name="Bayog L.K.A."/>
            <person name="Bruna J.R."/>
            <person name="Sabido E.M."/>
            <person name="Caspe D.P.C."/>
            <person name="de Los Santos E.L.C."/>
            <person name="Saludes J.P."/>
            <person name="Dalisay D.S."/>
        </authorList>
    </citation>
    <scope>NUCLEOTIDE SEQUENCE [LARGE SCALE GENOMIC DNA]</scope>
    <source>
        <strain evidence="2 3">DSD3025</strain>
    </source>
</reference>
<dbReference type="RefSeq" id="WP_242755234.1">
    <property type="nucleotide sequence ID" value="NZ_CP093846.1"/>
</dbReference>
<feature type="compositionally biased region" description="Basic and acidic residues" evidence="1">
    <location>
        <begin position="149"/>
        <end position="161"/>
    </location>
</feature>
<sequence length="383" mass="42237">MHGERDSGCGNDSDRGNRRGSDDVPAYRTIRVAPVVEPVAALADEEAWLARERYPVLMGFRPVFGAAREREEGGWQLLSSFGAPTPQSARDGLASHFRRRAREAQQAGRQESGAACQAAAERLDWEVLDELTVLEERYRVVRAENVIRAGRDGPEPPRPSDPDPAEPGAANRLSDRTEGFVLDTVIPTGPSEGILKAELLALAHREGDPPRVREDARKAAVSHPGGVLLPPVFLFAEKEGGAWRSETGDGGTPQEARDALTMLLRVLAPAMQGLDEATRTVYREAADRLDAERGNELSFGGRHLRLVRVERFVRIGPDGPEGPRPSDYDPDEPVMVQDMRLRAEGTSADEDPEEEDPEFTARVEMLQRLTEEEMARRGRRDEG</sequence>
<dbReference type="Pfam" id="PF19379">
    <property type="entry name" value="DUF5954"/>
    <property type="match status" value="1"/>
</dbReference>
<evidence type="ECO:0000313" key="2">
    <source>
        <dbReference type="EMBL" id="UNS99489.1"/>
    </source>
</evidence>